<evidence type="ECO:0000313" key="2">
    <source>
        <dbReference type="Proteomes" id="UP000324897"/>
    </source>
</evidence>
<gene>
    <name evidence="1" type="ORF">EJB05_14651</name>
</gene>
<reference evidence="1 2" key="1">
    <citation type="journal article" date="2019" name="Sci. Rep.">
        <title>A high-quality genome of Eragrostis curvula grass provides insights into Poaceae evolution and supports new strategies to enhance forage quality.</title>
        <authorList>
            <person name="Carballo J."/>
            <person name="Santos B.A.C.M."/>
            <person name="Zappacosta D."/>
            <person name="Garbus I."/>
            <person name="Selva J.P."/>
            <person name="Gallo C.A."/>
            <person name="Diaz A."/>
            <person name="Albertini E."/>
            <person name="Caccamo M."/>
            <person name="Echenique V."/>
        </authorList>
    </citation>
    <scope>NUCLEOTIDE SEQUENCE [LARGE SCALE GENOMIC DNA]</scope>
    <source>
        <strain evidence="2">cv. Victoria</strain>
        <tissue evidence="1">Leaf</tissue>
    </source>
</reference>
<proteinExistence type="predicted"/>
<keyword evidence="2" id="KW-1185">Reference proteome</keyword>
<comment type="caution">
    <text evidence="1">The sequence shown here is derived from an EMBL/GenBank/DDBJ whole genome shotgun (WGS) entry which is preliminary data.</text>
</comment>
<dbReference type="Gramene" id="TVU41153">
    <property type="protein sequence ID" value="TVU41153"/>
    <property type="gene ID" value="EJB05_14651"/>
</dbReference>
<dbReference type="EMBL" id="RWGY01000007">
    <property type="protein sequence ID" value="TVU41153.1"/>
    <property type="molecule type" value="Genomic_DNA"/>
</dbReference>
<organism evidence="1 2">
    <name type="scientific">Eragrostis curvula</name>
    <name type="common">weeping love grass</name>
    <dbReference type="NCBI Taxonomy" id="38414"/>
    <lineage>
        <taxon>Eukaryota</taxon>
        <taxon>Viridiplantae</taxon>
        <taxon>Streptophyta</taxon>
        <taxon>Embryophyta</taxon>
        <taxon>Tracheophyta</taxon>
        <taxon>Spermatophyta</taxon>
        <taxon>Magnoliopsida</taxon>
        <taxon>Liliopsida</taxon>
        <taxon>Poales</taxon>
        <taxon>Poaceae</taxon>
        <taxon>PACMAD clade</taxon>
        <taxon>Chloridoideae</taxon>
        <taxon>Eragrostideae</taxon>
        <taxon>Eragrostidinae</taxon>
        <taxon>Eragrostis</taxon>
    </lineage>
</organism>
<sequence>MALRFLARKLRIPATAALQTASSPRVSSAKSTLASLSSQTCEGNRAVNGAKKAQLTLKDFGKRNKEMAREYKRVAGFIDYLPKKIALSAAGGVFTGMSSFAYAFGAFDGSRKN</sequence>
<accession>A0A5J9VZP0</accession>
<dbReference type="AlphaFoldDB" id="A0A5J9VZP0"/>
<name>A0A5J9VZP0_9POAL</name>
<evidence type="ECO:0000313" key="1">
    <source>
        <dbReference type="EMBL" id="TVU41153.1"/>
    </source>
</evidence>
<dbReference type="Proteomes" id="UP000324897">
    <property type="component" value="Chromosome 4"/>
</dbReference>
<protein>
    <submittedName>
        <fullName evidence="1">Uncharacterized protein</fullName>
    </submittedName>
</protein>